<dbReference type="Pfam" id="PF00078">
    <property type="entry name" value="RVT_1"/>
    <property type="match status" value="1"/>
</dbReference>
<dbReference type="InterPro" id="IPR052343">
    <property type="entry name" value="Retrotransposon-Effector_Assoc"/>
</dbReference>
<reference evidence="3" key="1">
    <citation type="journal article" date="2020" name="Genome Biol.">
        <title>Gamete binning: chromosome-level and haplotype-resolved genome assembly enabled by high-throughput single-cell sequencing of gamete genomes.</title>
        <authorList>
            <person name="Campoy J.A."/>
            <person name="Sun H."/>
            <person name="Goel M."/>
            <person name="Jiao W.-B."/>
            <person name="Folz-Donahue K."/>
            <person name="Wang N."/>
            <person name="Rubio M."/>
            <person name="Liu C."/>
            <person name="Kukat C."/>
            <person name="Ruiz D."/>
            <person name="Huettel B."/>
            <person name="Schneeberger K."/>
        </authorList>
    </citation>
    <scope>NUCLEOTIDE SEQUENCE [LARGE SCALE GENOMIC DNA]</scope>
    <source>
        <strain evidence="3">cv. Rojo Pasion</strain>
    </source>
</reference>
<evidence type="ECO:0000313" key="3">
    <source>
        <dbReference type="Proteomes" id="UP000507245"/>
    </source>
</evidence>
<feature type="domain" description="Reverse transcriptase" evidence="1">
    <location>
        <begin position="94"/>
        <end position="339"/>
    </location>
</feature>
<dbReference type="InterPro" id="IPR043502">
    <property type="entry name" value="DNA/RNA_pol_sf"/>
</dbReference>
<dbReference type="PANTHER" id="PTHR46890:SF48">
    <property type="entry name" value="RNA-DIRECTED DNA POLYMERASE"/>
    <property type="match status" value="1"/>
</dbReference>
<evidence type="ECO:0000259" key="1">
    <source>
        <dbReference type="PROSITE" id="PS50878"/>
    </source>
</evidence>
<proteinExistence type="predicted"/>
<organism evidence="2 3">
    <name type="scientific">Prunus armeniaca</name>
    <name type="common">Apricot</name>
    <name type="synonym">Armeniaca vulgaris</name>
    <dbReference type="NCBI Taxonomy" id="36596"/>
    <lineage>
        <taxon>Eukaryota</taxon>
        <taxon>Viridiplantae</taxon>
        <taxon>Streptophyta</taxon>
        <taxon>Embryophyta</taxon>
        <taxon>Tracheophyta</taxon>
        <taxon>Spermatophyta</taxon>
        <taxon>Magnoliopsida</taxon>
        <taxon>eudicotyledons</taxon>
        <taxon>Gunneridae</taxon>
        <taxon>Pentapetalae</taxon>
        <taxon>rosids</taxon>
        <taxon>fabids</taxon>
        <taxon>Rosales</taxon>
        <taxon>Rosaceae</taxon>
        <taxon>Amygdaloideae</taxon>
        <taxon>Amygdaleae</taxon>
        <taxon>Prunus</taxon>
    </lineage>
</organism>
<gene>
    <name evidence="2" type="ORF">ORAREDHAP_LOCUS2446</name>
</gene>
<dbReference type="Proteomes" id="UP000507245">
    <property type="component" value="Unassembled WGS sequence"/>
</dbReference>
<sequence length="339" mass="38532">MSEHHVRSIIEDYFKNLFTSEGPRDWGDILAFVPAVISDDINASLLAPISNEEIRITVFQMVALKSPGPDGFSGIFYQKYWSIVGNDVCRLVKNFFSNTMSMETLNRTEIALIPKVPHPEWVTQFRPISLCNYSYKIISKILANRLQPFLDKFISPQQCAFIPGRQIQDNVLVAHEAFHSLKIRRKTKIFEMGLKLDMSKAYDRIEWDFVQAVLLKMGFARQWVGWVMRCLSSVEFAVIVNGKVGSYFNLTRGLRQGDPLSPYLFLIVSDVLSSMINQAVTHGFIQGMKFGRGGPALSHLFFADDSLMFLKATENNCQVIVRILDSYCTASGQLVNFEK</sequence>
<dbReference type="SUPFAM" id="SSF56672">
    <property type="entry name" value="DNA/RNA polymerases"/>
    <property type="match status" value="1"/>
</dbReference>
<keyword evidence="3" id="KW-1185">Reference proteome</keyword>
<accession>A0A6J5VVY5</accession>
<dbReference type="AlphaFoldDB" id="A0A6J5VVY5"/>
<dbReference type="EMBL" id="CAEKKB010000001">
    <property type="protein sequence ID" value="CAB4293510.1"/>
    <property type="molecule type" value="Genomic_DNA"/>
</dbReference>
<evidence type="ECO:0000313" key="2">
    <source>
        <dbReference type="EMBL" id="CAB4293510.1"/>
    </source>
</evidence>
<dbReference type="InterPro" id="IPR000477">
    <property type="entry name" value="RT_dom"/>
</dbReference>
<dbReference type="PROSITE" id="PS50878">
    <property type="entry name" value="RT_POL"/>
    <property type="match status" value="1"/>
</dbReference>
<name>A0A6J5VVY5_PRUAR</name>
<dbReference type="CDD" id="cd01650">
    <property type="entry name" value="RT_nLTR_like"/>
    <property type="match status" value="1"/>
</dbReference>
<protein>
    <recommendedName>
        <fullName evidence="1">Reverse transcriptase domain-containing protein</fullName>
    </recommendedName>
</protein>
<dbReference type="OrthoDB" id="1732656at2759"/>
<dbReference type="PANTHER" id="PTHR46890">
    <property type="entry name" value="NON-LTR RETROLELEMENT REVERSE TRANSCRIPTASE-LIKE PROTEIN-RELATED"/>
    <property type="match status" value="1"/>
</dbReference>